<protein>
    <submittedName>
        <fullName evidence="2">DUF6111 family protein</fullName>
    </submittedName>
</protein>
<comment type="caution">
    <text evidence="2">The sequence shown here is derived from an EMBL/GenBank/DDBJ whole genome shotgun (WGS) entry which is preliminary data.</text>
</comment>
<dbReference type="RefSeq" id="WP_247027965.1">
    <property type="nucleotide sequence ID" value="NZ_JALKCH010000004.1"/>
</dbReference>
<dbReference type="InterPro" id="IPR046093">
    <property type="entry name" value="DUF6111"/>
</dbReference>
<keyword evidence="1" id="KW-1133">Transmembrane helix</keyword>
<keyword evidence="1" id="KW-0472">Membrane</keyword>
<sequence>MLRIAITEILLFVAPFVAFGLYLRFGRGIDRMLAGWSTRAFAVCTLVALLLVALSLYLLEWENRGPTQGRYVPPTWQNGVLVPGHIE</sequence>
<feature type="transmembrane region" description="Helical" evidence="1">
    <location>
        <begin position="37"/>
        <end position="59"/>
    </location>
</feature>
<evidence type="ECO:0000313" key="3">
    <source>
        <dbReference type="Proteomes" id="UP001203284"/>
    </source>
</evidence>
<accession>A0ABT0D9R7</accession>
<evidence type="ECO:0000313" key="2">
    <source>
        <dbReference type="EMBL" id="MCK0196659.1"/>
    </source>
</evidence>
<name>A0ABT0D9R7_9HYPH</name>
<keyword evidence="1" id="KW-0812">Transmembrane</keyword>
<dbReference type="Proteomes" id="UP001203284">
    <property type="component" value="Unassembled WGS sequence"/>
</dbReference>
<gene>
    <name evidence="2" type="ORF">MWN34_06995</name>
</gene>
<organism evidence="2 3">
    <name type="scientific">Ancylobacter crimeensis</name>
    <dbReference type="NCBI Taxonomy" id="2579147"/>
    <lineage>
        <taxon>Bacteria</taxon>
        <taxon>Pseudomonadati</taxon>
        <taxon>Pseudomonadota</taxon>
        <taxon>Alphaproteobacteria</taxon>
        <taxon>Hyphomicrobiales</taxon>
        <taxon>Xanthobacteraceae</taxon>
        <taxon>Ancylobacter</taxon>
    </lineage>
</organism>
<reference evidence="2 3" key="1">
    <citation type="submission" date="2022-04" db="EMBL/GenBank/DDBJ databases">
        <authorList>
            <person name="Grouzdev D.S."/>
            <person name="Pantiukh K.S."/>
            <person name="Krutkina M.S."/>
        </authorList>
    </citation>
    <scope>NUCLEOTIDE SEQUENCE [LARGE SCALE GENOMIC DNA]</scope>
    <source>
        <strain evidence="2 3">6x-1</strain>
    </source>
</reference>
<feature type="transmembrane region" description="Helical" evidence="1">
    <location>
        <begin position="6"/>
        <end position="25"/>
    </location>
</feature>
<proteinExistence type="predicted"/>
<dbReference type="EMBL" id="JALKCH010000004">
    <property type="protein sequence ID" value="MCK0196659.1"/>
    <property type="molecule type" value="Genomic_DNA"/>
</dbReference>
<evidence type="ECO:0000256" key="1">
    <source>
        <dbReference type="SAM" id="Phobius"/>
    </source>
</evidence>
<dbReference type="Pfam" id="PF19606">
    <property type="entry name" value="DUF6111"/>
    <property type="match status" value="1"/>
</dbReference>
<keyword evidence="3" id="KW-1185">Reference proteome</keyword>